<gene>
    <name evidence="1" type="ORF">HA271_07375</name>
</gene>
<dbReference type="Proteomes" id="UP000586031">
    <property type="component" value="Unassembled WGS sequence"/>
</dbReference>
<evidence type="ECO:0008006" key="3">
    <source>
        <dbReference type="Google" id="ProtNLM"/>
    </source>
</evidence>
<reference evidence="2" key="1">
    <citation type="journal article" date="2020" name="bioRxiv">
        <title>A rank-normalized archaeal taxonomy based on genome phylogeny resolves widespread incomplete and uneven classifications.</title>
        <authorList>
            <person name="Rinke C."/>
            <person name="Chuvochina M."/>
            <person name="Mussig A.J."/>
            <person name="Chaumeil P.-A."/>
            <person name="Waite D.W."/>
            <person name="Whitman W.B."/>
            <person name="Parks D.H."/>
            <person name="Hugenholtz P."/>
        </authorList>
    </citation>
    <scope>NUCLEOTIDE SEQUENCE [LARGE SCALE GENOMIC DNA]</scope>
</reference>
<dbReference type="InterPro" id="IPR036390">
    <property type="entry name" value="WH_DNA-bd_sf"/>
</dbReference>
<dbReference type="InterPro" id="IPR036388">
    <property type="entry name" value="WH-like_DNA-bd_sf"/>
</dbReference>
<comment type="caution">
    <text evidence="1">The sequence shown here is derived from an EMBL/GenBank/DDBJ whole genome shotgun (WGS) entry which is preliminary data.</text>
</comment>
<dbReference type="EMBL" id="DUHE01000207">
    <property type="protein sequence ID" value="HII84642.1"/>
    <property type="molecule type" value="Genomic_DNA"/>
</dbReference>
<evidence type="ECO:0000313" key="2">
    <source>
        <dbReference type="Proteomes" id="UP000586031"/>
    </source>
</evidence>
<protein>
    <recommendedName>
        <fullName evidence="3">MarR family transcriptional regulator</fullName>
    </recommendedName>
</protein>
<proteinExistence type="predicted"/>
<sequence length="77" mass="8881">MKIKWRNENLKIQLKMNILDYVNNNKNISINNLADYTGQEYILVAAVVDELVDEGLIPESHFYRGMGKAQGLENQIK</sequence>
<dbReference type="SUPFAM" id="SSF46785">
    <property type="entry name" value="Winged helix' DNA-binding domain"/>
    <property type="match status" value="1"/>
</dbReference>
<organism evidence="1 2">
    <name type="scientific">Methanobacterium subterraneum</name>
    <dbReference type="NCBI Taxonomy" id="59277"/>
    <lineage>
        <taxon>Archaea</taxon>
        <taxon>Methanobacteriati</taxon>
        <taxon>Methanobacteriota</taxon>
        <taxon>Methanomada group</taxon>
        <taxon>Methanobacteria</taxon>
        <taxon>Methanobacteriales</taxon>
        <taxon>Methanobacteriaceae</taxon>
        <taxon>Methanobacterium</taxon>
    </lineage>
</organism>
<evidence type="ECO:0000313" key="1">
    <source>
        <dbReference type="EMBL" id="HII84642.1"/>
    </source>
</evidence>
<name>A0A7J4TM82_9EURY</name>
<dbReference type="Gene3D" id="1.10.10.10">
    <property type="entry name" value="Winged helix-like DNA-binding domain superfamily/Winged helix DNA-binding domain"/>
    <property type="match status" value="1"/>
</dbReference>
<dbReference type="AlphaFoldDB" id="A0A7J4TM82"/>
<accession>A0A7J4TM82</accession>